<dbReference type="STRING" id="30069.A0A182Y2P4"/>
<dbReference type="EnsemblMetazoa" id="ASTEI02730-RA">
    <property type="protein sequence ID" value="ASTEI02730-PA"/>
    <property type="gene ID" value="ASTEI02730"/>
</dbReference>
<reference evidence="3" key="2">
    <citation type="submission" date="2020-05" db="UniProtKB">
        <authorList>
            <consortium name="EnsemblMetazoa"/>
        </authorList>
    </citation>
    <scope>IDENTIFICATION</scope>
    <source>
        <strain evidence="3">Indian</strain>
    </source>
</reference>
<dbReference type="PANTHER" id="PTHR20873">
    <property type="entry name" value="L-SERYL-TRNA(SEC) KINASE"/>
    <property type="match status" value="1"/>
</dbReference>
<keyword evidence="4" id="KW-1185">Reference proteome</keyword>
<evidence type="ECO:0000256" key="1">
    <source>
        <dbReference type="ARBA" id="ARBA00022741"/>
    </source>
</evidence>
<organism evidence="3 4">
    <name type="scientific">Anopheles stephensi</name>
    <name type="common">Indo-Pakistan malaria mosquito</name>
    <dbReference type="NCBI Taxonomy" id="30069"/>
    <lineage>
        <taxon>Eukaryota</taxon>
        <taxon>Metazoa</taxon>
        <taxon>Ecdysozoa</taxon>
        <taxon>Arthropoda</taxon>
        <taxon>Hexapoda</taxon>
        <taxon>Insecta</taxon>
        <taxon>Pterygota</taxon>
        <taxon>Neoptera</taxon>
        <taxon>Endopterygota</taxon>
        <taxon>Diptera</taxon>
        <taxon>Nematocera</taxon>
        <taxon>Culicoidea</taxon>
        <taxon>Culicidae</taxon>
        <taxon>Anophelinae</taxon>
        <taxon>Anopheles</taxon>
    </lineage>
</organism>
<dbReference type="GO" id="GO:0016301">
    <property type="term" value="F:kinase activity"/>
    <property type="evidence" value="ECO:0007669"/>
    <property type="project" value="TreeGrafter"/>
</dbReference>
<dbReference type="GO" id="GO:0005524">
    <property type="term" value="F:ATP binding"/>
    <property type="evidence" value="ECO:0007669"/>
    <property type="project" value="UniProtKB-KW"/>
</dbReference>
<evidence type="ECO:0000313" key="4">
    <source>
        <dbReference type="Proteomes" id="UP000076408"/>
    </source>
</evidence>
<dbReference type="SUPFAM" id="SSF52540">
    <property type="entry name" value="P-loop containing nucleoside triphosphate hydrolases"/>
    <property type="match status" value="1"/>
</dbReference>
<name>A0A182Y2P4_ANOST</name>
<dbReference type="Gene3D" id="3.40.50.300">
    <property type="entry name" value="P-loop containing nucleotide triphosphate hydrolases"/>
    <property type="match status" value="1"/>
</dbReference>
<dbReference type="InterPro" id="IPR013641">
    <property type="entry name" value="KTI12/PSTK"/>
</dbReference>
<sequence>MTRVCLNVLLGIPGSGKTTYCQQLAVLPSRSFEVVHVCYDCFIKIDENYDKFRDASGLYKLHRHKLLSHVERIILHMKRNDQPKLQEVLARWSDEFGHELNISTQTMASDVVFLIDDNNYYRSMRTEWQKIARKLSIGYFETFFDTSLSIAVQRNRARAQPIAEEVINHMWMRLEKPSGKLYDHELEPAVQPMKQSTVHKIDIILRKLISKKIGEARESMVSSQQLQSYVKVLQERKKFVLEQIRKCELNVSEEKMDRYVEELF</sequence>
<dbReference type="InterPro" id="IPR052648">
    <property type="entry name" value="Ser-tRNA(Sec)_kinase"/>
</dbReference>
<dbReference type="InterPro" id="IPR027417">
    <property type="entry name" value="P-loop_NTPase"/>
</dbReference>
<evidence type="ECO:0000313" key="3">
    <source>
        <dbReference type="EnsemblMetazoa" id="ASTEI02730-PA"/>
    </source>
</evidence>
<reference evidence="4" key="1">
    <citation type="journal article" date="2014" name="Genome Biol.">
        <title>Genome analysis of a major urban malaria vector mosquito, Anopheles stephensi.</title>
        <authorList>
            <person name="Jiang X."/>
            <person name="Peery A."/>
            <person name="Hall A.B."/>
            <person name="Sharma A."/>
            <person name="Chen X.G."/>
            <person name="Waterhouse R.M."/>
            <person name="Komissarov A."/>
            <person name="Riehle M.M."/>
            <person name="Shouche Y."/>
            <person name="Sharakhova M.V."/>
            <person name="Lawson D."/>
            <person name="Pakpour N."/>
            <person name="Arensburger P."/>
            <person name="Davidson V.L."/>
            <person name="Eiglmeier K."/>
            <person name="Emrich S."/>
            <person name="George P."/>
            <person name="Kennedy R.C."/>
            <person name="Mane S.P."/>
            <person name="Maslen G."/>
            <person name="Oringanje C."/>
            <person name="Qi Y."/>
            <person name="Settlage R."/>
            <person name="Tojo M."/>
            <person name="Tubio J.M."/>
            <person name="Unger M.F."/>
            <person name="Wang B."/>
            <person name="Vernick K.D."/>
            <person name="Ribeiro J.M."/>
            <person name="James A.A."/>
            <person name="Michel K."/>
            <person name="Riehle M.A."/>
            <person name="Luckhart S."/>
            <person name="Sharakhov I.V."/>
            <person name="Tu Z."/>
        </authorList>
    </citation>
    <scope>NUCLEOTIDE SEQUENCE [LARGE SCALE GENOMIC DNA]</scope>
    <source>
        <strain evidence="4">Indian</strain>
    </source>
</reference>
<dbReference type="GO" id="GO:0000049">
    <property type="term" value="F:tRNA binding"/>
    <property type="evidence" value="ECO:0007669"/>
    <property type="project" value="TreeGrafter"/>
</dbReference>
<proteinExistence type="predicted"/>
<dbReference type="AlphaFoldDB" id="A0A182Y2P4"/>
<protein>
    <submittedName>
        <fullName evidence="3">Uncharacterized protein</fullName>
    </submittedName>
</protein>
<evidence type="ECO:0000256" key="2">
    <source>
        <dbReference type="ARBA" id="ARBA00022840"/>
    </source>
</evidence>
<keyword evidence="2" id="KW-0067">ATP-binding</keyword>
<dbReference type="Proteomes" id="UP000076408">
    <property type="component" value="Unassembled WGS sequence"/>
</dbReference>
<dbReference type="OMA" id="HYYRSMR"/>
<keyword evidence="1" id="KW-0547">Nucleotide-binding</keyword>
<dbReference type="PANTHER" id="PTHR20873:SF0">
    <property type="entry name" value="L-SERYL-TRNA(SEC) KINASE"/>
    <property type="match status" value="1"/>
</dbReference>
<dbReference type="VEuPathDB" id="VectorBase:ASTEI20_045379"/>
<dbReference type="Pfam" id="PF08433">
    <property type="entry name" value="KTI12"/>
    <property type="match status" value="1"/>
</dbReference>
<accession>A0A182Y2P4</accession>
<dbReference type="VEuPathDB" id="VectorBase:ASTEI02730"/>